<organism evidence="1 2">
    <name type="scientific">Gossypium barbadense</name>
    <name type="common">Sea Island cotton</name>
    <name type="synonym">Hibiscus barbadensis</name>
    <dbReference type="NCBI Taxonomy" id="3634"/>
    <lineage>
        <taxon>Eukaryota</taxon>
        <taxon>Viridiplantae</taxon>
        <taxon>Streptophyta</taxon>
        <taxon>Embryophyta</taxon>
        <taxon>Tracheophyta</taxon>
        <taxon>Spermatophyta</taxon>
        <taxon>Magnoliopsida</taxon>
        <taxon>eudicotyledons</taxon>
        <taxon>Gunneridae</taxon>
        <taxon>Pentapetalae</taxon>
        <taxon>rosids</taxon>
        <taxon>malvids</taxon>
        <taxon>Malvales</taxon>
        <taxon>Malvaceae</taxon>
        <taxon>Malvoideae</taxon>
        <taxon>Gossypium</taxon>
    </lineage>
</organism>
<sequence>MVTNLVSCEIDLSIDFEWGLTKWAIKLEMVKPTVKAILMKYVTTIEFPHMFLISYPAQTHHIIPQNWKLLPRNSIYMKNLIQVELLHDGLVEAVEEADGIEKTKKEVLKIAKAVGDECNEKKWDRIYDMSFSWPRRNSWF</sequence>
<protein>
    <submittedName>
        <fullName evidence="1">Uncharacterized protein</fullName>
    </submittedName>
</protein>
<reference evidence="1 2" key="1">
    <citation type="submission" date="2015-01" db="EMBL/GenBank/DDBJ databases">
        <title>Genome of allotetraploid Gossypium barbadense reveals genomic plasticity and fiber elongation in cotton evolution.</title>
        <authorList>
            <person name="Chen X."/>
            <person name="Liu X."/>
            <person name="Zhao B."/>
            <person name="Zheng H."/>
            <person name="Hu Y."/>
            <person name="Lu G."/>
            <person name="Yang C."/>
            <person name="Chen J."/>
            <person name="Shan C."/>
            <person name="Zhang L."/>
            <person name="Zhou Y."/>
            <person name="Wang L."/>
            <person name="Guo W."/>
            <person name="Bai Y."/>
            <person name="Ruan J."/>
            <person name="Shangguan X."/>
            <person name="Mao Y."/>
            <person name="Jiang J."/>
            <person name="Zhu Y."/>
            <person name="Lei J."/>
            <person name="Kang H."/>
            <person name="Chen S."/>
            <person name="He X."/>
            <person name="Wang R."/>
            <person name="Wang Y."/>
            <person name="Chen J."/>
            <person name="Wang L."/>
            <person name="Yu S."/>
            <person name="Wang B."/>
            <person name="Wei J."/>
            <person name="Song S."/>
            <person name="Lu X."/>
            <person name="Gao Z."/>
            <person name="Gu W."/>
            <person name="Deng X."/>
            <person name="Ma D."/>
            <person name="Wang S."/>
            <person name="Liang W."/>
            <person name="Fang L."/>
            <person name="Cai C."/>
            <person name="Zhu X."/>
            <person name="Zhou B."/>
            <person name="Zhang Y."/>
            <person name="Chen Z."/>
            <person name="Xu S."/>
            <person name="Zhu R."/>
            <person name="Wang S."/>
            <person name="Zhang T."/>
            <person name="Zhao G."/>
        </authorList>
    </citation>
    <scope>NUCLEOTIDE SEQUENCE [LARGE SCALE GENOMIC DNA]</scope>
    <source>
        <strain evidence="2">cv. Xinhai21</strain>
        <tissue evidence="1">Leaf</tissue>
    </source>
</reference>
<dbReference type="Proteomes" id="UP000239757">
    <property type="component" value="Unassembled WGS sequence"/>
</dbReference>
<gene>
    <name evidence="1" type="ORF">GOBAR_AA14440</name>
</gene>
<dbReference type="EMBL" id="KZ664324">
    <property type="protein sequence ID" value="PPS06202.1"/>
    <property type="molecule type" value="Genomic_DNA"/>
</dbReference>
<evidence type="ECO:0000313" key="1">
    <source>
        <dbReference type="EMBL" id="PPS06202.1"/>
    </source>
</evidence>
<accession>A0A2P5XS83</accession>
<evidence type="ECO:0000313" key="2">
    <source>
        <dbReference type="Proteomes" id="UP000239757"/>
    </source>
</evidence>
<proteinExistence type="predicted"/>
<name>A0A2P5XS83_GOSBA</name>
<dbReference type="AlphaFoldDB" id="A0A2P5XS83"/>